<dbReference type="Gene3D" id="1.20.5.340">
    <property type="match status" value="1"/>
</dbReference>
<feature type="compositionally biased region" description="Polar residues" evidence="8">
    <location>
        <begin position="214"/>
        <end position="224"/>
    </location>
</feature>
<feature type="region of interest" description="Disordered" evidence="8">
    <location>
        <begin position="23"/>
        <end position="255"/>
    </location>
</feature>
<keyword evidence="4 9" id="KW-1133">Transmembrane helix</keyword>
<reference evidence="10" key="2">
    <citation type="submission" date="2023-05" db="EMBL/GenBank/DDBJ databases">
        <authorList>
            <consortium name="Lawrence Berkeley National Laboratory"/>
            <person name="Steindorff A."/>
            <person name="Hensen N."/>
            <person name="Bonometti L."/>
            <person name="Westerberg I."/>
            <person name="Brannstrom I.O."/>
            <person name="Guillou S."/>
            <person name="Cros-Aarteil S."/>
            <person name="Calhoun S."/>
            <person name="Haridas S."/>
            <person name="Kuo A."/>
            <person name="Mondo S."/>
            <person name="Pangilinan J."/>
            <person name="Riley R."/>
            <person name="Labutti K."/>
            <person name="Andreopoulos B."/>
            <person name="Lipzen A."/>
            <person name="Chen C."/>
            <person name="Yanf M."/>
            <person name="Daum C."/>
            <person name="Ng V."/>
            <person name="Clum A."/>
            <person name="Ohm R."/>
            <person name="Martin F."/>
            <person name="Silar P."/>
            <person name="Natvig D."/>
            <person name="Lalanne C."/>
            <person name="Gautier V."/>
            <person name="Ament-Velasquez S.L."/>
            <person name="Kruys A."/>
            <person name="Hutchinson M.I."/>
            <person name="Powell A.J."/>
            <person name="Barry K."/>
            <person name="Miller A.N."/>
            <person name="Grigoriev I.V."/>
            <person name="Debuchy R."/>
            <person name="Gladieux P."/>
            <person name="Thoren M.H."/>
            <person name="Johannesson H."/>
        </authorList>
    </citation>
    <scope>NUCLEOTIDE SEQUENCE</scope>
    <source>
        <strain evidence="10">CBS 141.50</strain>
    </source>
</reference>
<dbReference type="GO" id="GO:0005739">
    <property type="term" value="C:mitochondrion"/>
    <property type="evidence" value="ECO:0007669"/>
    <property type="project" value="UniProtKB-SubCell"/>
</dbReference>
<keyword evidence="3 9" id="KW-0812">Transmembrane</keyword>
<evidence type="ECO:0000313" key="10">
    <source>
        <dbReference type="EMBL" id="KAK4146155.1"/>
    </source>
</evidence>
<evidence type="ECO:0000256" key="4">
    <source>
        <dbReference type="ARBA" id="ARBA00022989"/>
    </source>
</evidence>
<comment type="subcellular location">
    <subcellularLocation>
        <location evidence="2">Membrane</location>
    </subcellularLocation>
    <subcellularLocation>
        <location evidence="1">Mitochondrion</location>
    </subcellularLocation>
</comment>
<feature type="compositionally biased region" description="Basic and acidic residues" evidence="8">
    <location>
        <begin position="449"/>
        <end position="470"/>
    </location>
</feature>
<dbReference type="GeneID" id="87822303"/>
<proteinExistence type="predicted"/>
<evidence type="ECO:0000256" key="6">
    <source>
        <dbReference type="ARBA" id="ARBA00023128"/>
    </source>
</evidence>
<feature type="region of interest" description="Disordered" evidence="8">
    <location>
        <begin position="449"/>
        <end position="485"/>
    </location>
</feature>
<sequence>MTAPAAANRLTFLYPHLFRAGGRWSEPAASHAVRSSRRRNGNAPSARPPSCQHVAHFTTPSVGRHAPFAKRAGKGIEPMTLESEKQQAKEAAEEGKPEQKERRTVEEKSEPKGKPNEPLKTRAKGKPKGKGKEEVTQQAESVKTKAAAAETPPSKPDAAPPPSGEATQQTAQTPQPDLPSTIELPPPSDIDPVTQAKRGSPMDEILHMGPPPDSTSAEGTSDAASSSIPNTSTNPPNGATTDPSPSTSATKPPHLVPTQYIHHFDSYTLVKHLTAGGYTLPQAILSMKAIRTLLASNLDVAQAGLVSKANVENETYLFRAACSELSAEVRNNRRVADEQLRQQRTLLQHEVDILTQRLNQELLTLTDSVRGMFNDRGMAVREEHKTVESRIQQINYKISVTLNSDAKSDIEALRWVLIRRSVLGIIFMAVLTLGTLRYATYVGHRRTQEALEADRRAREAEEMKKHDGRSDQSPGPDAAEILAAS</sequence>
<evidence type="ECO:0000313" key="11">
    <source>
        <dbReference type="Proteomes" id="UP001302676"/>
    </source>
</evidence>
<comment type="caution">
    <text evidence="10">The sequence shown here is derived from an EMBL/GenBank/DDBJ whole genome shotgun (WGS) entry which is preliminary data.</text>
</comment>
<gene>
    <name evidence="10" type="ORF">C8A04DRAFT_9943</name>
</gene>
<evidence type="ECO:0000256" key="8">
    <source>
        <dbReference type="SAM" id="MobiDB-lite"/>
    </source>
</evidence>
<keyword evidence="6" id="KW-0496">Mitochondrion</keyword>
<feature type="compositionally biased region" description="Basic and acidic residues" evidence="8">
    <location>
        <begin position="82"/>
        <end position="120"/>
    </location>
</feature>
<name>A0AAN6V7D5_9PEZI</name>
<dbReference type="EMBL" id="MU853563">
    <property type="protein sequence ID" value="KAK4146155.1"/>
    <property type="molecule type" value="Genomic_DNA"/>
</dbReference>
<evidence type="ECO:0000256" key="7">
    <source>
        <dbReference type="ARBA" id="ARBA00023136"/>
    </source>
</evidence>
<evidence type="ECO:0000256" key="1">
    <source>
        <dbReference type="ARBA" id="ARBA00004173"/>
    </source>
</evidence>
<protein>
    <recommendedName>
        <fullName evidence="12">MOZ protein represents a chromatin-associated acetyltransferase</fullName>
    </recommendedName>
</protein>
<keyword evidence="7 9" id="KW-0472">Membrane</keyword>
<feature type="transmembrane region" description="Helical" evidence="9">
    <location>
        <begin position="417"/>
        <end position="436"/>
    </location>
</feature>
<accession>A0AAN6V7D5</accession>
<dbReference type="InterPro" id="IPR024461">
    <property type="entry name" value="CCDC90-like"/>
</dbReference>
<dbReference type="PANTHER" id="PTHR14360">
    <property type="entry name" value="PROTEIN FMP32, MITOCHONDRIAL"/>
    <property type="match status" value="1"/>
</dbReference>
<dbReference type="Proteomes" id="UP001302676">
    <property type="component" value="Unassembled WGS sequence"/>
</dbReference>
<dbReference type="PANTHER" id="PTHR14360:SF12">
    <property type="entry name" value="MOZ PROTEIN REPRESENTS A CHROMATIN-ASSOCIATED ACETYLTRANSFERASE"/>
    <property type="match status" value="1"/>
</dbReference>
<keyword evidence="5" id="KW-0175">Coiled coil</keyword>
<reference evidence="10" key="1">
    <citation type="journal article" date="2023" name="Mol. Phylogenet. Evol.">
        <title>Genome-scale phylogeny and comparative genomics of the fungal order Sordariales.</title>
        <authorList>
            <person name="Hensen N."/>
            <person name="Bonometti L."/>
            <person name="Westerberg I."/>
            <person name="Brannstrom I.O."/>
            <person name="Guillou S."/>
            <person name="Cros-Aarteil S."/>
            <person name="Calhoun S."/>
            <person name="Haridas S."/>
            <person name="Kuo A."/>
            <person name="Mondo S."/>
            <person name="Pangilinan J."/>
            <person name="Riley R."/>
            <person name="LaButti K."/>
            <person name="Andreopoulos B."/>
            <person name="Lipzen A."/>
            <person name="Chen C."/>
            <person name="Yan M."/>
            <person name="Daum C."/>
            <person name="Ng V."/>
            <person name="Clum A."/>
            <person name="Steindorff A."/>
            <person name="Ohm R.A."/>
            <person name="Martin F."/>
            <person name="Silar P."/>
            <person name="Natvig D.O."/>
            <person name="Lalanne C."/>
            <person name="Gautier V."/>
            <person name="Ament-Velasquez S.L."/>
            <person name="Kruys A."/>
            <person name="Hutchinson M.I."/>
            <person name="Powell A.J."/>
            <person name="Barry K."/>
            <person name="Miller A.N."/>
            <person name="Grigoriev I.V."/>
            <person name="Debuchy R."/>
            <person name="Gladieux P."/>
            <person name="Hiltunen Thoren M."/>
            <person name="Johannesson H."/>
        </authorList>
    </citation>
    <scope>NUCLEOTIDE SEQUENCE</scope>
    <source>
        <strain evidence="10">CBS 141.50</strain>
    </source>
</reference>
<dbReference type="Pfam" id="PF07798">
    <property type="entry name" value="CCDC90-like"/>
    <property type="match status" value="1"/>
</dbReference>
<evidence type="ECO:0000256" key="3">
    <source>
        <dbReference type="ARBA" id="ARBA00022692"/>
    </source>
</evidence>
<keyword evidence="11" id="KW-1185">Reference proteome</keyword>
<feature type="compositionally biased region" description="Low complexity" evidence="8">
    <location>
        <begin position="166"/>
        <end position="175"/>
    </location>
</feature>
<dbReference type="AlphaFoldDB" id="A0AAN6V7D5"/>
<organism evidence="10 11">
    <name type="scientific">Dichotomopilus funicola</name>
    <dbReference type="NCBI Taxonomy" id="1934379"/>
    <lineage>
        <taxon>Eukaryota</taxon>
        <taxon>Fungi</taxon>
        <taxon>Dikarya</taxon>
        <taxon>Ascomycota</taxon>
        <taxon>Pezizomycotina</taxon>
        <taxon>Sordariomycetes</taxon>
        <taxon>Sordariomycetidae</taxon>
        <taxon>Sordariales</taxon>
        <taxon>Chaetomiaceae</taxon>
        <taxon>Dichotomopilus</taxon>
    </lineage>
</organism>
<evidence type="ECO:0000256" key="5">
    <source>
        <dbReference type="ARBA" id="ARBA00023054"/>
    </source>
</evidence>
<feature type="compositionally biased region" description="Pro residues" evidence="8">
    <location>
        <begin position="153"/>
        <end position="163"/>
    </location>
</feature>
<dbReference type="GO" id="GO:0016020">
    <property type="term" value="C:membrane"/>
    <property type="evidence" value="ECO:0007669"/>
    <property type="project" value="UniProtKB-SubCell"/>
</dbReference>
<evidence type="ECO:0000256" key="9">
    <source>
        <dbReference type="SAM" id="Phobius"/>
    </source>
</evidence>
<feature type="compositionally biased region" description="Low complexity" evidence="8">
    <location>
        <begin position="225"/>
        <end position="253"/>
    </location>
</feature>
<evidence type="ECO:0008006" key="12">
    <source>
        <dbReference type="Google" id="ProtNLM"/>
    </source>
</evidence>
<evidence type="ECO:0000256" key="2">
    <source>
        <dbReference type="ARBA" id="ARBA00004370"/>
    </source>
</evidence>
<dbReference type="RefSeq" id="XP_062639526.1">
    <property type="nucleotide sequence ID" value="XM_062785690.1"/>
</dbReference>